<dbReference type="AlphaFoldDB" id="A0A7R8D3G4"/>
<dbReference type="InterPro" id="IPR016187">
    <property type="entry name" value="CTDL_fold"/>
</dbReference>
<name>A0A7R8D3G4_LEPSM</name>
<feature type="compositionally biased region" description="Polar residues" evidence="1">
    <location>
        <begin position="474"/>
        <end position="490"/>
    </location>
</feature>
<dbReference type="Gene3D" id="3.10.100.10">
    <property type="entry name" value="Mannose-Binding Protein A, subunit A"/>
    <property type="match status" value="1"/>
</dbReference>
<proteinExistence type="predicted"/>
<feature type="compositionally biased region" description="Low complexity" evidence="1">
    <location>
        <begin position="254"/>
        <end position="265"/>
    </location>
</feature>
<gene>
    <name evidence="2" type="ORF">LSAA_13622</name>
</gene>
<evidence type="ECO:0000256" key="1">
    <source>
        <dbReference type="SAM" id="MobiDB-lite"/>
    </source>
</evidence>
<keyword evidence="3" id="KW-1185">Reference proteome</keyword>
<organism evidence="2 3">
    <name type="scientific">Lepeophtheirus salmonis</name>
    <name type="common">Salmon louse</name>
    <name type="synonym">Caligus salmonis</name>
    <dbReference type="NCBI Taxonomy" id="72036"/>
    <lineage>
        <taxon>Eukaryota</taxon>
        <taxon>Metazoa</taxon>
        <taxon>Ecdysozoa</taxon>
        <taxon>Arthropoda</taxon>
        <taxon>Crustacea</taxon>
        <taxon>Multicrustacea</taxon>
        <taxon>Hexanauplia</taxon>
        <taxon>Copepoda</taxon>
        <taxon>Siphonostomatoida</taxon>
        <taxon>Caligidae</taxon>
        <taxon>Lepeophtheirus</taxon>
    </lineage>
</organism>
<dbReference type="Proteomes" id="UP000675881">
    <property type="component" value="Chromosome 8"/>
</dbReference>
<feature type="region of interest" description="Disordered" evidence="1">
    <location>
        <begin position="205"/>
        <end position="267"/>
    </location>
</feature>
<dbReference type="InterPro" id="IPR016186">
    <property type="entry name" value="C-type_lectin-like/link_sf"/>
</dbReference>
<feature type="compositionally biased region" description="Low complexity" evidence="1">
    <location>
        <begin position="222"/>
        <end position="243"/>
    </location>
</feature>
<reference evidence="2" key="1">
    <citation type="submission" date="2021-02" db="EMBL/GenBank/DDBJ databases">
        <authorList>
            <person name="Bekaert M."/>
        </authorList>
    </citation>
    <scope>NUCLEOTIDE SEQUENCE</scope>
    <source>
        <strain evidence="2">IoA-00</strain>
    </source>
</reference>
<evidence type="ECO:0000313" key="2">
    <source>
        <dbReference type="EMBL" id="CAF3013561.1"/>
    </source>
</evidence>
<dbReference type="SUPFAM" id="SSF56436">
    <property type="entry name" value="C-type lectin-like"/>
    <property type="match status" value="1"/>
</dbReference>
<accession>A0A7R8D3G4</accession>
<feature type="region of interest" description="Disordered" evidence="1">
    <location>
        <begin position="448"/>
        <end position="524"/>
    </location>
</feature>
<dbReference type="EMBL" id="HG994587">
    <property type="protein sequence ID" value="CAF3013561.1"/>
    <property type="molecule type" value="Genomic_DNA"/>
</dbReference>
<protein>
    <submittedName>
        <fullName evidence="2">(salmon louse) hypothetical protein</fullName>
    </submittedName>
</protein>
<feature type="compositionally biased region" description="Basic and acidic residues" evidence="1">
    <location>
        <begin position="501"/>
        <end position="515"/>
    </location>
</feature>
<sequence length="1006" mass="115593">MSGNGSLFYATYINDYSWLFECDTFQAHLQHPSHPKNPFGSYDYEQYGFDYGQFNTTKGKTHNKCSKDKACPPGWNSTSLGCLYLETRYCTFGRQEKYKQGCNWFQARLACDKINASLVEITSEEGHEEVLKIIEHKGIKARFYWWVGLRLDEFEEKISSQVMVVCASIDEFQRKRKKACWQNVSCHNLGLPLCMMDTCSHSSHLEESENGMHTNMKDKTTSKITMSSISTSSHSHFSSEMSTQDSRGEDSSHTNSKCTTDTTNTRGVTELKKRRNFEVTRFHLRHKRLDEKKKESLAVTYSSKGSTQLKKDDYGQFFSYNDLNHNFYEAPLEKNSPIIQTTALPTNTFNERLTLPPDYDVINAPPLNNNKFSIMSSDVRMMKMGSISTSPYALNEFKGTTPNSQSVDISLYPEDHGIMEIVNNPKESKFQENSIHIISASRDVSKNTKIELDQNSSNGYKESFEEYESGEPDGNSQTQDSKENGSNNESYDYPSGSLGRDPSHHRYPESSKEYVDPYPSDTKLQSHIEDFPRQSTWGHVQNLLLNSLPEGLDHTPPIKRIDSYEQFTSPIPYTYGLLLSNRTNIYSSHSEKYFLKTTSPYTFGEQSHSSYHHNGHNYYPHSKFPNIPSYSTPTYDSMHHGNFPGSGDSRYQLTPFTPFYSSRGTPNSYFDHSKAHVKYYPSTTVHITQVLRPSYHIPTNTHGPNPKITMGYGYEQYLNPYKRISTYYPLLANSYIESKRVTQSYPVSTNRYGHGKNVYHPDRITNNDNSHQATNSYSKSLPYTESYRHTEAPYPAPSSTYFQNDKITAPYEQLYTPGYYPHGKYNTKAPNNIHPDNIQAYPTKNALYYTSPLYEGVLPQSSPYYYSSTPGSNPHYQRLGHHSTTTISYQRVSFKSNSQKCEGSDGRFYEEGTYIYKRCNKIKCICGHLSKVKCIMKPISYKKCSIGCYVDGSHYRHKEIYKTKCFECPCICRSKHSNCYFYENKCKKTCSSQDASYDEIKHLIHV</sequence>
<evidence type="ECO:0000313" key="3">
    <source>
        <dbReference type="Proteomes" id="UP000675881"/>
    </source>
</evidence>